<accession>A0A6A5XR92</accession>
<feature type="chain" id="PRO_5025476604" description="SsuA/THI5-like domain-containing protein" evidence="1">
    <location>
        <begin position="22"/>
        <end position="339"/>
    </location>
</feature>
<dbReference type="Proteomes" id="UP000799778">
    <property type="component" value="Unassembled WGS sequence"/>
</dbReference>
<dbReference type="SUPFAM" id="SSF53850">
    <property type="entry name" value="Periplasmic binding protein-like II"/>
    <property type="match status" value="1"/>
</dbReference>
<evidence type="ECO:0000313" key="4">
    <source>
        <dbReference type="Proteomes" id="UP000799778"/>
    </source>
</evidence>
<evidence type="ECO:0000259" key="2">
    <source>
        <dbReference type="Pfam" id="PF09084"/>
    </source>
</evidence>
<protein>
    <recommendedName>
        <fullName evidence="2">SsuA/THI5-like domain-containing protein</fullName>
    </recommendedName>
</protein>
<dbReference type="GeneID" id="54289347"/>
<gene>
    <name evidence="3" type="ORF">BU24DRAFT_462023</name>
</gene>
<keyword evidence="1" id="KW-0732">Signal</keyword>
<reference evidence="3" key="1">
    <citation type="journal article" date="2020" name="Stud. Mycol.">
        <title>101 Dothideomycetes genomes: a test case for predicting lifestyles and emergence of pathogens.</title>
        <authorList>
            <person name="Haridas S."/>
            <person name="Albert R."/>
            <person name="Binder M."/>
            <person name="Bloem J."/>
            <person name="Labutti K."/>
            <person name="Salamov A."/>
            <person name="Andreopoulos B."/>
            <person name="Baker S."/>
            <person name="Barry K."/>
            <person name="Bills G."/>
            <person name="Bluhm B."/>
            <person name="Cannon C."/>
            <person name="Castanera R."/>
            <person name="Culley D."/>
            <person name="Daum C."/>
            <person name="Ezra D."/>
            <person name="Gonzalez J."/>
            <person name="Henrissat B."/>
            <person name="Kuo A."/>
            <person name="Liang C."/>
            <person name="Lipzen A."/>
            <person name="Lutzoni F."/>
            <person name="Magnuson J."/>
            <person name="Mondo S."/>
            <person name="Nolan M."/>
            <person name="Ohm R."/>
            <person name="Pangilinan J."/>
            <person name="Park H.-J."/>
            <person name="Ramirez L."/>
            <person name="Alfaro M."/>
            <person name="Sun H."/>
            <person name="Tritt A."/>
            <person name="Yoshinaga Y."/>
            <person name="Zwiers L.-H."/>
            <person name="Turgeon B."/>
            <person name="Goodwin S."/>
            <person name="Spatafora J."/>
            <person name="Crous P."/>
            <person name="Grigoriev I."/>
        </authorList>
    </citation>
    <scope>NUCLEOTIDE SEQUENCE</scope>
    <source>
        <strain evidence="3">CBS 175.79</strain>
    </source>
</reference>
<dbReference type="PANTHER" id="PTHR30024">
    <property type="entry name" value="ALIPHATIC SULFONATES-BINDING PROTEIN-RELATED"/>
    <property type="match status" value="1"/>
</dbReference>
<feature type="signal peptide" evidence="1">
    <location>
        <begin position="1"/>
        <end position="21"/>
    </location>
</feature>
<dbReference type="Gene3D" id="3.40.190.10">
    <property type="entry name" value="Periplasmic binding protein-like II"/>
    <property type="match status" value="1"/>
</dbReference>
<organism evidence="3 4">
    <name type="scientific">Aaosphaeria arxii CBS 175.79</name>
    <dbReference type="NCBI Taxonomy" id="1450172"/>
    <lineage>
        <taxon>Eukaryota</taxon>
        <taxon>Fungi</taxon>
        <taxon>Dikarya</taxon>
        <taxon>Ascomycota</taxon>
        <taxon>Pezizomycotina</taxon>
        <taxon>Dothideomycetes</taxon>
        <taxon>Pleosporomycetidae</taxon>
        <taxon>Pleosporales</taxon>
        <taxon>Pleosporales incertae sedis</taxon>
        <taxon>Aaosphaeria</taxon>
    </lineage>
</organism>
<evidence type="ECO:0000313" key="3">
    <source>
        <dbReference type="EMBL" id="KAF2015798.1"/>
    </source>
</evidence>
<dbReference type="Pfam" id="PF09084">
    <property type="entry name" value="NMT1"/>
    <property type="match status" value="1"/>
</dbReference>
<dbReference type="PANTHER" id="PTHR30024:SF42">
    <property type="entry name" value="ALIPHATIC SULFONATES-BINDING PROTEIN-RELATED"/>
    <property type="match status" value="1"/>
</dbReference>
<dbReference type="RefSeq" id="XP_033384137.1">
    <property type="nucleotide sequence ID" value="XM_033531950.1"/>
</dbReference>
<dbReference type="InterPro" id="IPR015168">
    <property type="entry name" value="SsuA/THI5"/>
</dbReference>
<evidence type="ECO:0000256" key="1">
    <source>
        <dbReference type="SAM" id="SignalP"/>
    </source>
</evidence>
<feature type="domain" description="SsuA/THI5-like" evidence="2">
    <location>
        <begin position="71"/>
        <end position="245"/>
    </location>
</feature>
<dbReference type="OrthoDB" id="5194099at2759"/>
<sequence length="339" mass="36878">MLSKLLTPLLLTSFSLTPVHASLTIAANLAVIEYTPMKIALEDFYPTPPNITIINGGVPNLFSANTTTLTDLASNAETQALRSYPSHRNLRTIYTISEVAYRLVTSSPSSLHPRLESLKGKRIGTIPATSAGYFVEALLDNAGVSPSSYTVVSGAHCLAAPCANDTLPAMLASGRVDAVALWEPTVELAARALRAANNNGTGVVFFQDEGVYREIYSLYSTAETLADPVKRGEVVRFVGALDRAVRVFEGEMERVVGRVARAVVPAVEEGLLRDVWGVHGWKGGLPADLLDVLVREDAYVARVEGRERLTRRELEALVDRSVLREVRGEDGEEEEEEER</sequence>
<dbReference type="AlphaFoldDB" id="A0A6A5XR92"/>
<keyword evidence="4" id="KW-1185">Reference proteome</keyword>
<name>A0A6A5XR92_9PLEO</name>
<dbReference type="EMBL" id="ML978069">
    <property type="protein sequence ID" value="KAF2015798.1"/>
    <property type="molecule type" value="Genomic_DNA"/>
</dbReference>
<proteinExistence type="predicted"/>